<feature type="coiled-coil region" evidence="1">
    <location>
        <begin position="253"/>
        <end position="374"/>
    </location>
</feature>
<keyword evidence="1" id="KW-0175">Coiled coil</keyword>
<protein>
    <submittedName>
        <fullName evidence="3">Uncharacterized protein</fullName>
    </submittedName>
</protein>
<evidence type="ECO:0000313" key="3">
    <source>
        <dbReference type="EMBL" id="KAI8038668.1"/>
    </source>
</evidence>
<organism evidence="3 4">
    <name type="scientific">Drosophila gunungcola</name>
    <name type="common">fruit fly</name>
    <dbReference type="NCBI Taxonomy" id="103775"/>
    <lineage>
        <taxon>Eukaryota</taxon>
        <taxon>Metazoa</taxon>
        <taxon>Ecdysozoa</taxon>
        <taxon>Arthropoda</taxon>
        <taxon>Hexapoda</taxon>
        <taxon>Insecta</taxon>
        <taxon>Pterygota</taxon>
        <taxon>Neoptera</taxon>
        <taxon>Endopterygota</taxon>
        <taxon>Diptera</taxon>
        <taxon>Brachycera</taxon>
        <taxon>Muscomorpha</taxon>
        <taxon>Ephydroidea</taxon>
        <taxon>Drosophilidae</taxon>
        <taxon>Drosophila</taxon>
        <taxon>Sophophora</taxon>
    </lineage>
</organism>
<dbReference type="Proteomes" id="UP001059596">
    <property type="component" value="Unassembled WGS sequence"/>
</dbReference>
<comment type="caution">
    <text evidence="3">The sequence shown here is derived from an EMBL/GenBank/DDBJ whole genome shotgun (WGS) entry which is preliminary data.</text>
</comment>
<feature type="coiled-coil region" evidence="1">
    <location>
        <begin position="431"/>
        <end position="486"/>
    </location>
</feature>
<proteinExistence type="predicted"/>
<evidence type="ECO:0000256" key="2">
    <source>
        <dbReference type="SAM" id="MobiDB-lite"/>
    </source>
</evidence>
<feature type="coiled-coil region" evidence="1">
    <location>
        <begin position="75"/>
        <end position="196"/>
    </location>
</feature>
<dbReference type="EMBL" id="JAMKOV010000007">
    <property type="protein sequence ID" value="KAI8038668.1"/>
    <property type="molecule type" value="Genomic_DNA"/>
</dbReference>
<sequence length="599" mass="69645">MHKLRTLAPKKLQGVYKFVAVVVNDECKVVVHADDLLRLPKNLPTESVHDLKERCRAVVDSGFMVFYDHLQLIQKSKDENEARNIREEIRNKLESLVNLKMSTIVEEIDQLCGPASKGETANKSLYREIAQLRVEKKHMESKFFNIKKEHCDQLNQLRSEYEANLADELAARDHIIGELKKSLRRSEAVVEEQSQRLAENSVTLANEDGTIGELRTELGKLKSVNLRMHQRLKDADVGLDKARHSTEKHLAQITYLEDELKEARELIVNLQQRPDVMDKGVMEKDLVIADLKLQMRNLEEHKNCLNMQVNNALKQHADFDEINGKYRNAMMQISELKEALKIKSNELETQSEVEDQLKKEMAKLREKIKLDQQMLTARSDLIKSLQKTEQESRAKLEKMYCQVGETNTLISQVNNELASKEEDSRNLIGTLTFKQMEVRRLEHVIQLLKEQNTRITMVRAEQEERNVTMQEEIKRLTQTLREYAKIITGNNGQPFFEVLPDGEVQGNRSSGHRDREETPISKDTTSAQEVSPPHGRFFEPLQHQLLQHQPSVNVQPSIRHSHRPHLHHHRNYHHQAHQNCIHCVPSFQLRRHQHSRDHR</sequence>
<evidence type="ECO:0000313" key="4">
    <source>
        <dbReference type="Proteomes" id="UP001059596"/>
    </source>
</evidence>
<feature type="region of interest" description="Disordered" evidence="2">
    <location>
        <begin position="551"/>
        <end position="573"/>
    </location>
</feature>
<feature type="region of interest" description="Disordered" evidence="2">
    <location>
        <begin position="500"/>
        <end position="536"/>
    </location>
</feature>
<name>A0A9P9YL01_9MUSC</name>
<gene>
    <name evidence="3" type="ORF">M5D96_008576</name>
</gene>
<reference evidence="3" key="1">
    <citation type="journal article" date="2023" name="Genome Biol. Evol.">
        <title>Long-read-based Genome Assembly of Drosophila gunungcola Reveals Fewer Chemosensory Genes in Flower-breeding Species.</title>
        <authorList>
            <person name="Negi A."/>
            <person name="Liao B.Y."/>
            <person name="Yeh S.D."/>
        </authorList>
    </citation>
    <scope>NUCLEOTIDE SEQUENCE</scope>
    <source>
        <strain evidence="3">Sukarami</strain>
    </source>
</reference>
<feature type="compositionally biased region" description="Basic residues" evidence="2">
    <location>
        <begin position="559"/>
        <end position="573"/>
    </location>
</feature>
<accession>A0A9P9YL01</accession>
<evidence type="ECO:0000256" key="1">
    <source>
        <dbReference type="SAM" id="Coils"/>
    </source>
</evidence>
<keyword evidence="4" id="KW-1185">Reference proteome</keyword>
<dbReference type="AlphaFoldDB" id="A0A9P9YL01"/>
<feature type="compositionally biased region" description="Basic and acidic residues" evidence="2">
    <location>
        <begin position="511"/>
        <end position="520"/>
    </location>
</feature>